<keyword evidence="3" id="KW-1185">Reference proteome</keyword>
<accession>A0A1M2W4D2</accession>
<feature type="region of interest" description="Disordered" evidence="1">
    <location>
        <begin position="74"/>
        <end position="135"/>
    </location>
</feature>
<dbReference type="EMBL" id="MNAD01000268">
    <property type="protein sequence ID" value="OJT14640.1"/>
    <property type="molecule type" value="Genomic_DNA"/>
</dbReference>
<evidence type="ECO:0000313" key="2">
    <source>
        <dbReference type="EMBL" id="OJT14640.1"/>
    </source>
</evidence>
<reference evidence="2 3" key="1">
    <citation type="submission" date="2016-10" db="EMBL/GenBank/DDBJ databases">
        <title>Genome sequence of the basidiomycete white-rot fungus Trametes pubescens.</title>
        <authorList>
            <person name="Makela M.R."/>
            <person name="Granchi Z."/>
            <person name="Peng M."/>
            <person name="De Vries R.P."/>
            <person name="Grigoriev I."/>
            <person name="Riley R."/>
            <person name="Hilden K."/>
        </authorList>
    </citation>
    <scope>NUCLEOTIDE SEQUENCE [LARGE SCALE GENOMIC DNA]</scope>
    <source>
        <strain evidence="2 3">FBCC735</strain>
    </source>
</reference>
<name>A0A1M2W4D2_TRAPU</name>
<organism evidence="2 3">
    <name type="scientific">Trametes pubescens</name>
    <name type="common">White-rot fungus</name>
    <dbReference type="NCBI Taxonomy" id="154538"/>
    <lineage>
        <taxon>Eukaryota</taxon>
        <taxon>Fungi</taxon>
        <taxon>Dikarya</taxon>
        <taxon>Basidiomycota</taxon>
        <taxon>Agaricomycotina</taxon>
        <taxon>Agaricomycetes</taxon>
        <taxon>Polyporales</taxon>
        <taxon>Polyporaceae</taxon>
        <taxon>Trametes</taxon>
    </lineage>
</organism>
<proteinExistence type="predicted"/>
<dbReference type="AlphaFoldDB" id="A0A1M2W4D2"/>
<evidence type="ECO:0000256" key="1">
    <source>
        <dbReference type="SAM" id="MobiDB-lite"/>
    </source>
</evidence>
<protein>
    <submittedName>
        <fullName evidence="2">Uncharacterized protein</fullName>
    </submittedName>
</protein>
<feature type="compositionally biased region" description="Basic and acidic residues" evidence="1">
    <location>
        <begin position="105"/>
        <end position="121"/>
    </location>
</feature>
<sequence>MPCDEAVRLTLLQCGTFVGWYVWTPGEAVVNSRAGEANLGGIDVHASTRRTQRSISRRDEAVVPLSVQLRVTVEPASLGDPRPDRELAQHVSGGSTVQPKRRTKRGIEQRTKAHKQADETRSPTPSTESGKKLAS</sequence>
<dbReference type="Proteomes" id="UP000184267">
    <property type="component" value="Unassembled WGS sequence"/>
</dbReference>
<gene>
    <name evidence="2" type="ORF">TRAPUB_8798</name>
</gene>
<evidence type="ECO:0000313" key="3">
    <source>
        <dbReference type="Proteomes" id="UP000184267"/>
    </source>
</evidence>
<comment type="caution">
    <text evidence="2">The sequence shown here is derived from an EMBL/GenBank/DDBJ whole genome shotgun (WGS) entry which is preliminary data.</text>
</comment>